<evidence type="ECO:0000313" key="3">
    <source>
        <dbReference type="Proteomes" id="UP001243364"/>
    </source>
</evidence>
<evidence type="ECO:0000256" key="1">
    <source>
        <dbReference type="SAM" id="MobiDB-lite"/>
    </source>
</evidence>
<comment type="caution">
    <text evidence="2">The sequence shown here is derived from an EMBL/GenBank/DDBJ whole genome shotgun (WGS) entry which is preliminary data.</text>
</comment>
<name>A0ABU0Q2A4_STRAH</name>
<sequence length="260" mass="27441">MRPHAGKTASRQVQPRRGVPPAYRDAVPLFHRCGRHGGGRTDGAARRRRQIQPAGAGTVHRGDPGAVERGLEAPCGDASRRHPERGGHRRGSVSHGPHRRLRGHAPAGMGPAAQPKAGTSPPGRVRSVDDGGAEQLRTSFSPAGAGNDRRAPEPRRHRRDARPVSGGRVRRRAGHGGSPPDLRGVAGRGRRLGVPPRLAGQPHLGPAGLRRTLTGRGVSATGDEQGGTAGHRIRGTDLHQHRARGRRASPTPLSPELPTC</sequence>
<keyword evidence="3" id="KW-1185">Reference proteome</keyword>
<protein>
    <submittedName>
        <fullName evidence="2">Uncharacterized protein</fullName>
    </submittedName>
</protein>
<organism evidence="2 3">
    <name type="scientific">Streptomyces achromogenes</name>
    <dbReference type="NCBI Taxonomy" id="67255"/>
    <lineage>
        <taxon>Bacteria</taxon>
        <taxon>Bacillati</taxon>
        <taxon>Actinomycetota</taxon>
        <taxon>Actinomycetes</taxon>
        <taxon>Kitasatosporales</taxon>
        <taxon>Streptomycetaceae</taxon>
        <taxon>Streptomyces</taxon>
    </lineage>
</organism>
<proteinExistence type="predicted"/>
<dbReference type="EMBL" id="JAUSYA010000001">
    <property type="protein sequence ID" value="MDQ0684787.1"/>
    <property type="molecule type" value="Genomic_DNA"/>
</dbReference>
<dbReference type="Proteomes" id="UP001243364">
    <property type="component" value="Unassembled WGS sequence"/>
</dbReference>
<reference evidence="2 3" key="1">
    <citation type="submission" date="2023-07" db="EMBL/GenBank/DDBJ databases">
        <title>Comparative genomics of wheat-associated soil bacteria to identify genetic determinants of phenazine resistance.</title>
        <authorList>
            <person name="Mouncey N."/>
        </authorList>
    </citation>
    <scope>NUCLEOTIDE SEQUENCE [LARGE SCALE GENOMIC DNA]</scope>
    <source>
        <strain evidence="2 3">W4I19-2</strain>
    </source>
</reference>
<feature type="compositionally biased region" description="Basic residues" evidence="1">
    <location>
        <begin position="87"/>
        <end position="103"/>
    </location>
</feature>
<evidence type="ECO:0000313" key="2">
    <source>
        <dbReference type="EMBL" id="MDQ0684787.1"/>
    </source>
</evidence>
<feature type="region of interest" description="Disordered" evidence="1">
    <location>
        <begin position="1"/>
        <end position="260"/>
    </location>
</feature>
<accession>A0ABU0Q2A4</accession>
<gene>
    <name evidence="2" type="ORF">QFZ56_003750</name>
</gene>